<protein>
    <recommendedName>
        <fullName evidence="2">GYD domain-containing protein</fullName>
    </recommendedName>
</protein>
<sequence>MAFVFFSLNEKGGNMAHYMVQASYTSGSWAAQIKNPQNRIEQVGKMFAAKGIKFLSGYYSFGEFDLCLILEGPDNVGAASALIAAAAGGAISKIQTTVLMTAEEGLEAIKGAGSVEYSPPGS</sequence>
<dbReference type="AlphaFoldDB" id="A0A381XIZ0"/>
<reference evidence="1" key="1">
    <citation type="submission" date="2018-05" db="EMBL/GenBank/DDBJ databases">
        <authorList>
            <person name="Lanie J.A."/>
            <person name="Ng W.-L."/>
            <person name="Kazmierczak K.M."/>
            <person name="Andrzejewski T.M."/>
            <person name="Davidsen T.M."/>
            <person name="Wayne K.J."/>
            <person name="Tettelin H."/>
            <person name="Glass J.I."/>
            <person name="Rusch D."/>
            <person name="Podicherti R."/>
            <person name="Tsui H.-C.T."/>
            <person name="Winkler M.E."/>
        </authorList>
    </citation>
    <scope>NUCLEOTIDE SEQUENCE</scope>
</reference>
<dbReference type="InterPro" id="IPR014845">
    <property type="entry name" value="GYD/TTHA1554"/>
</dbReference>
<evidence type="ECO:0000313" key="1">
    <source>
        <dbReference type="EMBL" id="SVA64263.1"/>
    </source>
</evidence>
<gene>
    <name evidence="1" type="ORF">METZ01_LOCUS117117</name>
</gene>
<dbReference type="Pfam" id="PF08734">
    <property type="entry name" value="GYD"/>
    <property type="match status" value="1"/>
</dbReference>
<organism evidence="1">
    <name type="scientific">marine metagenome</name>
    <dbReference type="NCBI Taxonomy" id="408172"/>
    <lineage>
        <taxon>unclassified sequences</taxon>
        <taxon>metagenomes</taxon>
        <taxon>ecological metagenomes</taxon>
    </lineage>
</organism>
<accession>A0A381XIZ0</accession>
<name>A0A381XIZ0_9ZZZZ</name>
<dbReference type="EMBL" id="UINC01015224">
    <property type="protein sequence ID" value="SVA64263.1"/>
    <property type="molecule type" value="Genomic_DNA"/>
</dbReference>
<evidence type="ECO:0008006" key="2">
    <source>
        <dbReference type="Google" id="ProtNLM"/>
    </source>
</evidence>
<proteinExistence type="predicted"/>